<feature type="compositionally biased region" description="Basic residues" evidence="1">
    <location>
        <begin position="195"/>
        <end position="204"/>
    </location>
</feature>
<name>A0A9P4Y3J7_CRYP1</name>
<feature type="compositionally biased region" description="Basic and acidic residues" evidence="1">
    <location>
        <begin position="1059"/>
        <end position="1077"/>
    </location>
</feature>
<feature type="compositionally biased region" description="Basic and acidic residues" evidence="1">
    <location>
        <begin position="368"/>
        <end position="381"/>
    </location>
</feature>
<gene>
    <name evidence="2" type="ORF">M406DRAFT_68275</name>
</gene>
<dbReference type="OrthoDB" id="3946221at2759"/>
<proteinExistence type="predicted"/>
<sequence length="1555" mass="168039">MSGIEIEYPSSPDPLVDEADDDNNHNTSVLAPPSTTRRFLQSAASSRFSAMPGTSPRKRMFALDVGNEITPQTIYVTVEAGPDGNPIAKAPIGTSVRRRLFGSPSAQPSPNRRVRTTTTTVPLRGLTDDEAAATPKRRRRSSGRPGTPAAGSTTKKKKQRATPATGRTKKMKGTPVPSSDILQSETPAGADRPTPRKRGRPPKRKSPDGPSEGNDDPSLAQTLPRKKGRRGRTSLGPDDLERLAAANSIGVESSVDRAHVSKSLEALDGGQGPDPISADIAADGEQADEEDIWMGGMSDTPLPKRRESASAAGEENTGVSEPKHVVQSDQQPELEDQGPLPGESDDYPPMLEYDDDKRSDTAFNPSDKPSEVEHDPTELRDQGPLPGESDDYAPLMEHEDRSDAESQRSERSAEAGDALDQTVDPDTFTMIGIETMPSFRGDRSMAPSDPPEIGETTSFFINRTLDSLRQEMAESDEDEVDVLVSRGPTPADDEPERPQSTASSPQDRFQMPSSPAHQPVRYSSRSPGRTESAPGSAADIEPHGSSPSPRRVQSNTADNLRSGPNSLGPEEEEEEDSFSDIPEEVLAAAEISGEEERQQFSRAGPGDQMDWTAPVVQKSVLDAGYDHLSSSLGDQAIINRPRSTQSTPSRSDRTQTDDNATISQESASRSVQSTRVLSQMIQRSSPPRSLRSRSDSNRLLTPDETTSSSDQSPPEGQIASNVDLGPIAAEDVGSSPPEIRSFTEDAVLPTLPLRRSSESPATRGPDIRVERVQEQHTYPAGLQSSHLTGPRPTLSPVVRIGRTLQNILSDPPSPSARGSVLGSPFKGSVRNSSPLDGAAVNEALQNNLLSNVATQNGPSQPAPHIFGRPAQSPPKPWTMAFAPLSQIRNLVTQGAQLFSSPRVNTSQALDDPFGPSSPTTDRGTENSRGTAFMNRIREASREGSAYSHRTGRLTINGDDKVRHRAPSLPPAMRSRVVGLGRTPTSLATGLDRPPDSRERDQQSSISNAFDGVYDDEADELAGDYNPEEVLQDQQQAVDPPLAQSVERRPSHGGLGSEEDGVHVEGDETQLEDARVDDQGEEEEEEEEDDIWAIEANRTASSPQALMPPDDTINSFKKDELSIDWGTQSISSFNNSRSGRSPGFRPGRSVHEVPPENLEDYSLVDLHSGASTQSSARKPTPEAQKQPKRVDLSDFFSSSPNFMERQRRAKEASLAKSAAQEPAPKLAHIASPEVTIRLQDPALRNPPVMTSELPSPAAGASQEGTRESTAWAGSTTEPEPAGQGQAQQAEFTPRQRQNDANLFESWSTSSRPLAGSAQDSDEPGSSSQPGTPENPVDSSFEAPDLRPLPDPEASPSKSCLRSPLKLKPAGRVVEFTSSTLSMSIPLPALVASRNETSLATAPDLPVSGPQLAGKENQIPSSHSIVDVPSLRQQHSEGTEKSHQETHLSLSQTQWSRRHWVLLDKFLQEYRSDPVGFEMRYGSTVMTSPRKQAPSTLVGKQVTSQGESMVLEPWHLDVVGAFKNMDGGWPEDVLAKRLFALLVGEKRRRLGLVPKRR</sequence>
<comment type="caution">
    <text evidence="2">The sequence shown here is derived from an EMBL/GenBank/DDBJ whole genome shotgun (WGS) entry which is preliminary data.</text>
</comment>
<feature type="compositionally biased region" description="Low complexity" evidence="1">
    <location>
        <begin position="1135"/>
        <end position="1146"/>
    </location>
</feature>
<feature type="region of interest" description="Disordered" evidence="1">
    <location>
        <begin position="80"/>
        <end position="241"/>
    </location>
</feature>
<feature type="compositionally biased region" description="Polar residues" evidence="1">
    <location>
        <begin position="455"/>
        <end position="465"/>
    </location>
</feature>
<feature type="compositionally biased region" description="Polar residues" evidence="1">
    <location>
        <begin position="498"/>
        <end position="529"/>
    </location>
</feature>
<accession>A0A9P4Y3J7</accession>
<keyword evidence="3" id="KW-1185">Reference proteome</keyword>
<protein>
    <submittedName>
        <fullName evidence="2">Uncharacterized protein</fullName>
    </submittedName>
</protein>
<dbReference type="Proteomes" id="UP000803844">
    <property type="component" value="Unassembled WGS sequence"/>
</dbReference>
<feature type="compositionally biased region" description="Acidic residues" evidence="1">
    <location>
        <begin position="1012"/>
        <end position="1030"/>
    </location>
</feature>
<feature type="compositionally biased region" description="Polar residues" evidence="1">
    <location>
        <begin position="176"/>
        <end position="186"/>
    </location>
</feature>
<feature type="compositionally biased region" description="Basic and acidic residues" evidence="1">
    <location>
        <begin position="396"/>
        <end position="414"/>
    </location>
</feature>
<feature type="compositionally biased region" description="Polar residues" evidence="1">
    <location>
        <begin position="916"/>
        <end position="929"/>
    </location>
</feature>
<feature type="compositionally biased region" description="Polar residues" evidence="1">
    <location>
        <begin position="545"/>
        <end position="565"/>
    </location>
</feature>
<feature type="region of interest" description="Disordered" evidence="1">
    <location>
        <begin position="807"/>
        <end position="834"/>
    </location>
</feature>
<feature type="compositionally biased region" description="Polar residues" evidence="1">
    <location>
        <begin position="659"/>
        <end position="682"/>
    </location>
</feature>
<feature type="compositionally biased region" description="Low complexity" evidence="1">
    <location>
        <begin position="1276"/>
        <end position="1289"/>
    </location>
</feature>
<feature type="compositionally biased region" description="Polar residues" evidence="1">
    <location>
        <begin position="1266"/>
        <end position="1275"/>
    </location>
</feature>
<reference evidence="2" key="1">
    <citation type="journal article" date="2020" name="Phytopathology">
        <title>Genome sequence of the chestnut blight fungus Cryphonectria parasitica EP155: A fundamental resource for an archetypical invasive plant pathogen.</title>
        <authorList>
            <person name="Crouch J.A."/>
            <person name="Dawe A."/>
            <person name="Aerts A."/>
            <person name="Barry K."/>
            <person name="Churchill A.C.L."/>
            <person name="Grimwood J."/>
            <person name="Hillman B."/>
            <person name="Milgroom M.G."/>
            <person name="Pangilinan J."/>
            <person name="Smith M."/>
            <person name="Salamov A."/>
            <person name="Schmutz J."/>
            <person name="Yadav J."/>
            <person name="Grigoriev I.V."/>
            <person name="Nuss D."/>
        </authorList>
    </citation>
    <scope>NUCLEOTIDE SEQUENCE</scope>
    <source>
        <strain evidence="2">EP155</strain>
    </source>
</reference>
<feature type="compositionally biased region" description="Low complexity" evidence="1">
    <location>
        <begin position="640"/>
        <end position="649"/>
    </location>
</feature>
<feature type="region of interest" description="Disordered" evidence="1">
    <location>
        <begin position="1"/>
        <end position="37"/>
    </location>
</feature>
<feature type="region of interest" description="Disordered" evidence="1">
    <location>
        <begin position="852"/>
        <end position="878"/>
    </location>
</feature>
<organism evidence="2 3">
    <name type="scientific">Cryphonectria parasitica (strain ATCC 38755 / EP155)</name>
    <dbReference type="NCBI Taxonomy" id="660469"/>
    <lineage>
        <taxon>Eukaryota</taxon>
        <taxon>Fungi</taxon>
        <taxon>Dikarya</taxon>
        <taxon>Ascomycota</taxon>
        <taxon>Pezizomycotina</taxon>
        <taxon>Sordariomycetes</taxon>
        <taxon>Sordariomycetidae</taxon>
        <taxon>Diaporthales</taxon>
        <taxon>Cryphonectriaceae</taxon>
        <taxon>Cryphonectria-Endothia species complex</taxon>
        <taxon>Cryphonectria</taxon>
    </lineage>
</organism>
<feature type="compositionally biased region" description="Acidic residues" evidence="1">
    <location>
        <begin position="1078"/>
        <end position="1091"/>
    </location>
</feature>
<evidence type="ECO:0000313" key="2">
    <source>
        <dbReference type="EMBL" id="KAF3765878.1"/>
    </source>
</evidence>
<feature type="region of interest" description="Disordered" evidence="1">
    <location>
        <begin position="630"/>
        <end position="768"/>
    </location>
</feature>
<feature type="compositionally biased region" description="Acidic residues" evidence="1">
    <location>
        <begin position="569"/>
        <end position="583"/>
    </location>
</feature>
<dbReference type="GeneID" id="63842285"/>
<feature type="region of interest" description="Disordered" evidence="1">
    <location>
        <begin position="901"/>
        <end position="1361"/>
    </location>
</feature>
<dbReference type="RefSeq" id="XP_040776839.1">
    <property type="nucleotide sequence ID" value="XM_040925156.1"/>
</dbReference>
<evidence type="ECO:0000256" key="1">
    <source>
        <dbReference type="SAM" id="MobiDB-lite"/>
    </source>
</evidence>
<feature type="compositionally biased region" description="Polar residues" evidence="1">
    <location>
        <begin position="1293"/>
        <end position="1310"/>
    </location>
</feature>
<feature type="region of interest" description="Disordered" evidence="1">
    <location>
        <begin position="1399"/>
        <end position="1421"/>
    </location>
</feature>
<dbReference type="EMBL" id="MU032347">
    <property type="protein sequence ID" value="KAF3765878.1"/>
    <property type="molecule type" value="Genomic_DNA"/>
</dbReference>
<feature type="compositionally biased region" description="Polar residues" evidence="1">
    <location>
        <begin position="703"/>
        <end position="720"/>
    </location>
</feature>
<evidence type="ECO:0000313" key="3">
    <source>
        <dbReference type="Proteomes" id="UP000803844"/>
    </source>
</evidence>
<feature type="compositionally biased region" description="Basic and acidic residues" evidence="1">
    <location>
        <begin position="1203"/>
        <end position="1212"/>
    </location>
</feature>
<feature type="compositionally biased region" description="Polar residues" evidence="1">
    <location>
        <begin position="25"/>
        <end position="37"/>
    </location>
</feature>
<feature type="region of interest" description="Disordered" evidence="1">
    <location>
        <begin position="262"/>
        <end position="615"/>
    </location>
</feature>
<feature type="compositionally biased region" description="Basic and acidic residues" evidence="1">
    <location>
        <begin position="992"/>
        <end position="1001"/>
    </location>
</feature>
<feature type="compositionally biased region" description="Polar residues" evidence="1">
    <location>
        <begin position="1124"/>
        <end position="1134"/>
    </location>
</feature>